<sequence length="33" mass="3965">MKPAWETCTVLFRWRTVTYIICGRRLCTSNMNL</sequence>
<evidence type="ECO:0000313" key="2">
    <source>
        <dbReference type="Proteomes" id="UP000327439"/>
    </source>
</evidence>
<dbReference type="Proteomes" id="UP000327439">
    <property type="component" value="Chromosome D13"/>
</dbReference>
<protein>
    <submittedName>
        <fullName evidence="1">Uncharacterized protein</fullName>
    </submittedName>
</protein>
<dbReference type="AlphaFoldDB" id="A0A5J5NQU9"/>
<name>A0A5J5NQU9_GOSBA</name>
<keyword evidence="2" id="KW-1185">Reference proteome</keyword>
<accession>A0A5J5NQU9</accession>
<gene>
    <name evidence="1" type="ORF">ES319_D13G244300v1</name>
</gene>
<reference evidence="2" key="1">
    <citation type="journal article" date="2020" name="Nat. Genet.">
        <title>Genomic diversifications of five Gossypium allopolyploid species and their impact on cotton improvement.</title>
        <authorList>
            <person name="Chen Z.J."/>
            <person name="Sreedasyam A."/>
            <person name="Ando A."/>
            <person name="Song Q."/>
            <person name="De Santiago L.M."/>
            <person name="Hulse-Kemp A.M."/>
            <person name="Ding M."/>
            <person name="Ye W."/>
            <person name="Kirkbride R.C."/>
            <person name="Jenkins J."/>
            <person name="Plott C."/>
            <person name="Lovell J."/>
            <person name="Lin Y.M."/>
            <person name="Vaughn R."/>
            <person name="Liu B."/>
            <person name="Simpson S."/>
            <person name="Scheffler B.E."/>
            <person name="Wen L."/>
            <person name="Saski C.A."/>
            <person name="Grover C.E."/>
            <person name="Hu G."/>
            <person name="Conover J.L."/>
            <person name="Carlson J.W."/>
            <person name="Shu S."/>
            <person name="Boston L.B."/>
            <person name="Williams M."/>
            <person name="Peterson D.G."/>
            <person name="McGee K."/>
            <person name="Jones D.C."/>
            <person name="Wendel J.F."/>
            <person name="Stelly D.M."/>
            <person name="Grimwood J."/>
            <person name="Schmutz J."/>
        </authorList>
    </citation>
    <scope>NUCLEOTIDE SEQUENCE [LARGE SCALE GENOMIC DNA]</scope>
    <source>
        <strain evidence="2">cv. 3-79</strain>
    </source>
</reference>
<evidence type="ECO:0000313" key="1">
    <source>
        <dbReference type="EMBL" id="KAB1996626.1"/>
    </source>
</evidence>
<dbReference type="EMBL" id="CM018227">
    <property type="protein sequence ID" value="KAB1996626.1"/>
    <property type="molecule type" value="Genomic_DNA"/>
</dbReference>
<organism evidence="1 2">
    <name type="scientific">Gossypium barbadense</name>
    <name type="common">Sea Island cotton</name>
    <name type="synonym">Hibiscus barbadensis</name>
    <dbReference type="NCBI Taxonomy" id="3634"/>
    <lineage>
        <taxon>Eukaryota</taxon>
        <taxon>Viridiplantae</taxon>
        <taxon>Streptophyta</taxon>
        <taxon>Embryophyta</taxon>
        <taxon>Tracheophyta</taxon>
        <taxon>Spermatophyta</taxon>
        <taxon>Magnoliopsida</taxon>
        <taxon>eudicotyledons</taxon>
        <taxon>Gunneridae</taxon>
        <taxon>Pentapetalae</taxon>
        <taxon>rosids</taxon>
        <taxon>malvids</taxon>
        <taxon>Malvales</taxon>
        <taxon>Malvaceae</taxon>
        <taxon>Malvoideae</taxon>
        <taxon>Gossypium</taxon>
    </lineage>
</organism>
<proteinExistence type="predicted"/>